<keyword evidence="1" id="KW-0812">Transmembrane</keyword>
<evidence type="ECO:0000256" key="1">
    <source>
        <dbReference type="SAM" id="Phobius"/>
    </source>
</evidence>
<accession>A0A0M7AIF8</accession>
<evidence type="ECO:0000313" key="2">
    <source>
        <dbReference type="EMBL" id="CTQ74878.1"/>
    </source>
</evidence>
<organism evidence="2 3">
    <name type="scientific">Roseibium alexandrii</name>
    <dbReference type="NCBI Taxonomy" id="388408"/>
    <lineage>
        <taxon>Bacteria</taxon>
        <taxon>Pseudomonadati</taxon>
        <taxon>Pseudomonadota</taxon>
        <taxon>Alphaproteobacteria</taxon>
        <taxon>Hyphomicrobiales</taxon>
        <taxon>Stappiaceae</taxon>
        <taxon>Roseibium</taxon>
    </lineage>
</organism>
<dbReference type="Proteomes" id="UP000053235">
    <property type="component" value="Unassembled WGS sequence"/>
</dbReference>
<keyword evidence="1" id="KW-0472">Membrane</keyword>
<feature type="transmembrane region" description="Helical" evidence="1">
    <location>
        <begin position="20"/>
        <end position="42"/>
    </location>
</feature>
<keyword evidence="1" id="KW-1133">Transmembrane helix</keyword>
<sequence>MTSIDYSGSRRRETGTPHLLPPLTPATAITLLLAGLVATGVWEIWARGVTPLLIGGPLEPAGLIKSSFGISSSFLAETIHIATGLIIYPLGYLFVAQPIARLLPVEFPWSLTGAGFGIGLWVFAMYVMAHLVAGFPAFLGFGDLAFASFFGHLLYGLAVAGIVALRRA</sequence>
<feature type="transmembrane region" description="Helical" evidence="1">
    <location>
        <begin position="74"/>
        <end position="95"/>
    </location>
</feature>
<name>A0A0M7AIF8_9HYPH</name>
<dbReference type="RefSeq" id="WP_055673318.1">
    <property type="nucleotide sequence ID" value="NZ_CXWD01000018.1"/>
</dbReference>
<dbReference type="EMBL" id="CXWD01000018">
    <property type="protein sequence ID" value="CTQ74878.1"/>
    <property type="molecule type" value="Genomic_DNA"/>
</dbReference>
<proteinExistence type="predicted"/>
<dbReference type="AlphaFoldDB" id="A0A0M7AIF8"/>
<keyword evidence="3" id="KW-1185">Reference proteome</keyword>
<evidence type="ECO:0000313" key="3">
    <source>
        <dbReference type="Proteomes" id="UP000053235"/>
    </source>
</evidence>
<feature type="transmembrane region" description="Helical" evidence="1">
    <location>
        <begin position="107"/>
        <end position="132"/>
    </location>
</feature>
<reference evidence="3" key="1">
    <citation type="submission" date="2015-07" db="EMBL/GenBank/DDBJ databases">
        <authorList>
            <person name="Rodrigo-Torres Lidia"/>
            <person name="Arahal R.David."/>
        </authorList>
    </citation>
    <scope>NUCLEOTIDE SEQUENCE [LARGE SCALE GENOMIC DNA]</scope>
    <source>
        <strain evidence="3">CECT 5112</strain>
    </source>
</reference>
<feature type="transmembrane region" description="Helical" evidence="1">
    <location>
        <begin position="144"/>
        <end position="165"/>
    </location>
</feature>
<dbReference type="STRING" id="388408.LAX5112_04019"/>
<protein>
    <submittedName>
        <fullName evidence="2">Uncharacterized protein</fullName>
    </submittedName>
</protein>
<gene>
    <name evidence="2" type="ORF">LAX5112_04019</name>
</gene>